<evidence type="ECO:0000256" key="4">
    <source>
        <dbReference type="ARBA" id="ARBA00022691"/>
    </source>
</evidence>
<name>A0A2P5VPA5_GOSBA</name>
<comment type="catalytic activity">
    <reaction evidence="7">
        <text>guanosine(26) in tRNA + 2 S-adenosyl-L-methionine = N(2)-dimethylguanosine(26) in tRNA + 2 S-adenosyl-L-homocysteine + 2 H(+)</text>
        <dbReference type="Rhea" id="RHEA:43140"/>
        <dbReference type="Rhea" id="RHEA-COMP:10359"/>
        <dbReference type="Rhea" id="RHEA-COMP:10360"/>
        <dbReference type="ChEBI" id="CHEBI:15378"/>
        <dbReference type="ChEBI" id="CHEBI:57856"/>
        <dbReference type="ChEBI" id="CHEBI:59789"/>
        <dbReference type="ChEBI" id="CHEBI:74269"/>
        <dbReference type="ChEBI" id="CHEBI:74513"/>
        <dbReference type="EC" id="2.1.1.216"/>
    </reaction>
</comment>
<protein>
    <recommendedName>
        <fullName evidence="7">tRNA (guanine(26)-N(2))-dimethyltransferase</fullName>
        <ecNumber evidence="7">2.1.1.216</ecNumber>
    </recommendedName>
</protein>
<evidence type="ECO:0000313" key="9">
    <source>
        <dbReference type="Proteomes" id="UP000239757"/>
    </source>
</evidence>
<accession>A0A2P5VPA5</accession>
<dbReference type="EMBL" id="KZ671714">
    <property type="protein sequence ID" value="PPR80683.1"/>
    <property type="molecule type" value="Genomic_DNA"/>
</dbReference>
<dbReference type="GO" id="GO:0002940">
    <property type="term" value="P:tRNA N2-guanine methylation"/>
    <property type="evidence" value="ECO:0007669"/>
    <property type="project" value="TreeGrafter"/>
</dbReference>
<dbReference type="GO" id="GO:0000049">
    <property type="term" value="F:tRNA binding"/>
    <property type="evidence" value="ECO:0007669"/>
    <property type="project" value="UniProtKB-UniRule"/>
</dbReference>
<dbReference type="EC" id="2.1.1.216" evidence="7"/>
<sequence length="479" mass="53265">MLSLNPKTLSPSPFNPRSFVIPKKPSISSPSLYVNSTTCCQPNQITERGILFYTGDTFFRHESATGRDLGVLSAALYKQSKGQLRVLDAMCGCGIRSLRYLVESKADFVLANDANESHRRVILDNLAQVERLEGEKKRWVVTHCEANRILTDCYLQRDYFDYIDLDSFGSDSSFFLRAAFSSLKLDGLVYVTSTDGYSSGGHRPFHSLSAFGAYVRPMPYANELGLRILIGGAVREASVLGYRVTPLFSYYSYHGPVFRVLLRMNRGKLPEKRDYGFICYCNRCGNSQAVSWDELGQIRCPCNNSTKDAASLVVSGPLWTGPLHSGAYIMEMLNLAEQWGWVGKAAGTGLEKLLKRMLEESDPRLPFGYIKLDEVPPMVFPPKTFALILELPDVREQKLLPAPLPAVLKKKSTLQLSFEQPTFVVASRAQTNTPSISTIMSSLHKEGYAASRSHIAHNAIKTDCPMAGCIRIAKKIHGC</sequence>
<dbReference type="PROSITE" id="PS51626">
    <property type="entry name" value="SAM_MT_TRM1"/>
    <property type="match status" value="1"/>
</dbReference>
<keyword evidence="1 7" id="KW-0820">tRNA-binding</keyword>
<keyword evidence="6 7" id="KW-0694">RNA-binding</keyword>
<dbReference type="FunFam" id="3.30.56.70:FF:000001">
    <property type="entry name" value="tRNA (guanine(26)-N(2))-dimethyltransferase"/>
    <property type="match status" value="1"/>
</dbReference>
<dbReference type="GO" id="GO:0005634">
    <property type="term" value="C:nucleus"/>
    <property type="evidence" value="ECO:0007669"/>
    <property type="project" value="TreeGrafter"/>
</dbReference>
<dbReference type="InterPro" id="IPR029063">
    <property type="entry name" value="SAM-dependent_MTases_sf"/>
</dbReference>
<dbReference type="AlphaFoldDB" id="A0A2P5VPA5"/>
<gene>
    <name evidence="8" type="ORF">GOBAR_AA40033</name>
</gene>
<evidence type="ECO:0000256" key="1">
    <source>
        <dbReference type="ARBA" id="ARBA00022555"/>
    </source>
</evidence>
<dbReference type="OrthoDB" id="6349953at2759"/>
<keyword evidence="3 7" id="KW-0808">Transferase</keyword>
<reference evidence="8 9" key="1">
    <citation type="submission" date="2015-01" db="EMBL/GenBank/DDBJ databases">
        <title>Genome of allotetraploid Gossypium barbadense reveals genomic plasticity and fiber elongation in cotton evolution.</title>
        <authorList>
            <person name="Chen X."/>
            <person name="Liu X."/>
            <person name="Zhao B."/>
            <person name="Zheng H."/>
            <person name="Hu Y."/>
            <person name="Lu G."/>
            <person name="Yang C."/>
            <person name="Chen J."/>
            <person name="Shan C."/>
            <person name="Zhang L."/>
            <person name="Zhou Y."/>
            <person name="Wang L."/>
            <person name="Guo W."/>
            <person name="Bai Y."/>
            <person name="Ruan J."/>
            <person name="Shangguan X."/>
            <person name="Mao Y."/>
            <person name="Jiang J."/>
            <person name="Zhu Y."/>
            <person name="Lei J."/>
            <person name="Kang H."/>
            <person name="Chen S."/>
            <person name="He X."/>
            <person name="Wang R."/>
            <person name="Wang Y."/>
            <person name="Chen J."/>
            <person name="Wang L."/>
            <person name="Yu S."/>
            <person name="Wang B."/>
            <person name="Wei J."/>
            <person name="Song S."/>
            <person name="Lu X."/>
            <person name="Gao Z."/>
            <person name="Gu W."/>
            <person name="Deng X."/>
            <person name="Ma D."/>
            <person name="Wang S."/>
            <person name="Liang W."/>
            <person name="Fang L."/>
            <person name="Cai C."/>
            <person name="Zhu X."/>
            <person name="Zhou B."/>
            <person name="Zhang Y."/>
            <person name="Chen Z."/>
            <person name="Xu S."/>
            <person name="Zhu R."/>
            <person name="Wang S."/>
            <person name="Zhang T."/>
            <person name="Zhao G."/>
        </authorList>
    </citation>
    <scope>NUCLEOTIDE SEQUENCE [LARGE SCALE GENOMIC DNA]</scope>
    <source>
        <strain evidence="9">cv. Xinhai21</strain>
        <tissue evidence="8">Leaf</tissue>
    </source>
</reference>
<dbReference type="InterPro" id="IPR002905">
    <property type="entry name" value="Trm1"/>
</dbReference>
<dbReference type="GO" id="GO:0160104">
    <property type="term" value="F:tRNA (guanine(26)-N2)-dimethyltransferase activity"/>
    <property type="evidence" value="ECO:0007669"/>
    <property type="project" value="UniProtKB-UniRule"/>
</dbReference>
<evidence type="ECO:0000313" key="8">
    <source>
        <dbReference type="EMBL" id="PPR80683.1"/>
    </source>
</evidence>
<keyword evidence="5 7" id="KW-0819">tRNA processing</keyword>
<dbReference type="Pfam" id="PF02005">
    <property type="entry name" value="TRM"/>
    <property type="match status" value="1"/>
</dbReference>
<evidence type="ECO:0000256" key="7">
    <source>
        <dbReference type="PROSITE-ProRule" id="PRU00958"/>
    </source>
</evidence>
<dbReference type="SUPFAM" id="SSF53335">
    <property type="entry name" value="S-adenosyl-L-methionine-dependent methyltransferases"/>
    <property type="match status" value="1"/>
</dbReference>
<dbReference type="PANTHER" id="PTHR10631">
    <property type="entry name" value="N 2 ,N 2 -DIMETHYLGUANOSINE TRNA METHYLTRANSFERASE"/>
    <property type="match status" value="1"/>
</dbReference>
<keyword evidence="2 7" id="KW-0489">Methyltransferase</keyword>
<dbReference type="Proteomes" id="UP000239757">
    <property type="component" value="Unassembled WGS sequence"/>
</dbReference>
<dbReference type="Gene3D" id="3.30.56.70">
    <property type="entry name" value="N2,N2-dimethylguanosine tRNA methyltransferase, C-terminal domain"/>
    <property type="match status" value="1"/>
</dbReference>
<dbReference type="CDD" id="cd02440">
    <property type="entry name" value="AdoMet_MTases"/>
    <property type="match status" value="1"/>
</dbReference>
<organism evidence="8 9">
    <name type="scientific">Gossypium barbadense</name>
    <name type="common">Sea Island cotton</name>
    <name type="synonym">Hibiscus barbadensis</name>
    <dbReference type="NCBI Taxonomy" id="3634"/>
    <lineage>
        <taxon>Eukaryota</taxon>
        <taxon>Viridiplantae</taxon>
        <taxon>Streptophyta</taxon>
        <taxon>Embryophyta</taxon>
        <taxon>Tracheophyta</taxon>
        <taxon>Spermatophyta</taxon>
        <taxon>Magnoliopsida</taxon>
        <taxon>eudicotyledons</taxon>
        <taxon>Gunneridae</taxon>
        <taxon>Pentapetalae</taxon>
        <taxon>rosids</taxon>
        <taxon>malvids</taxon>
        <taxon>Malvales</taxon>
        <taxon>Malvaceae</taxon>
        <taxon>Malvoideae</taxon>
        <taxon>Gossypium</taxon>
    </lineage>
</organism>
<evidence type="ECO:0000256" key="6">
    <source>
        <dbReference type="ARBA" id="ARBA00022884"/>
    </source>
</evidence>
<comment type="similarity">
    <text evidence="7">Belongs to the class I-like SAM-binding methyltransferase superfamily. Trm1 family.</text>
</comment>
<proteinExistence type="inferred from homology"/>
<dbReference type="PANTHER" id="PTHR10631:SF9">
    <property type="entry name" value="TRNA (GUANINE(26)-N(2))-DIMETHYLTRANSFERASE"/>
    <property type="match status" value="1"/>
</dbReference>
<dbReference type="FunFam" id="3.40.50.150:FF:000243">
    <property type="entry name" value="tRNA (guanine(26)-N(2))-dimethyltransferase"/>
    <property type="match status" value="1"/>
</dbReference>
<dbReference type="Gene3D" id="3.40.50.150">
    <property type="entry name" value="Vaccinia Virus protein VP39"/>
    <property type="match status" value="1"/>
</dbReference>
<evidence type="ECO:0000256" key="5">
    <source>
        <dbReference type="ARBA" id="ARBA00022694"/>
    </source>
</evidence>
<keyword evidence="4 7" id="KW-0949">S-adenosyl-L-methionine</keyword>
<evidence type="ECO:0000256" key="2">
    <source>
        <dbReference type="ARBA" id="ARBA00022603"/>
    </source>
</evidence>
<dbReference type="InterPro" id="IPR042296">
    <property type="entry name" value="tRNA_met_Trm1_C"/>
</dbReference>
<evidence type="ECO:0000256" key="3">
    <source>
        <dbReference type="ARBA" id="ARBA00022679"/>
    </source>
</evidence>